<feature type="transmembrane region" description="Helical" evidence="9">
    <location>
        <begin position="169"/>
        <end position="191"/>
    </location>
</feature>
<evidence type="ECO:0000256" key="3">
    <source>
        <dbReference type="ARBA" id="ARBA00022692"/>
    </source>
</evidence>
<dbReference type="GeneID" id="106661708"/>
<feature type="transmembrane region" description="Helical" evidence="9">
    <location>
        <begin position="300"/>
        <end position="322"/>
    </location>
</feature>
<evidence type="ECO:0000313" key="11">
    <source>
        <dbReference type="Proteomes" id="UP000494040"/>
    </source>
</evidence>
<dbReference type="OrthoDB" id="6617147at2759"/>
<keyword evidence="4 9" id="KW-0552">Olfaction</keyword>
<dbReference type="OMA" id="IFIYCWH"/>
<dbReference type="GO" id="GO:0007165">
    <property type="term" value="P:signal transduction"/>
    <property type="evidence" value="ECO:0007669"/>
    <property type="project" value="UniProtKB-KW"/>
</dbReference>
<dbReference type="GO" id="GO:0005549">
    <property type="term" value="F:odorant binding"/>
    <property type="evidence" value="ECO:0007669"/>
    <property type="project" value="InterPro"/>
</dbReference>
<protein>
    <recommendedName>
        <fullName evidence="9">Odorant receptor</fullName>
    </recommendedName>
</protein>
<comment type="similarity">
    <text evidence="9">Belongs to the insect chemoreceptor superfamily. Heteromeric odorant receptor channel (TC 1.A.69) family.</text>
</comment>
<dbReference type="Pfam" id="PF02949">
    <property type="entry name" value="7tm_6"/>
    <property type="match status" value="1"/>
</dbReference>
<comment type="subcellular location">
    <subcellularLocation>
        <location evidence="9">Cell membrane</location>
        <topology evidence="9">Multi-pass membrane protein</topology>
    </subcellularLocation>
    <subcellularLocation>
        <location evidence="1">Membrane</location>
        <topology evidence="1">Multi-pass membrane protein</topology>
    </subcellularLocation>
</comment>
<evidence type="ECO:0000256" key="8">
    <source>
        <dbReference type="ARBA" id="ARBA00023224"/>
    </source>
</evidence>
<evidence type="ECO:0000256" key="6">
    <source>
        <dbReference type="ARBA" id="ARBA00023136"/>
    </source>
</evidence>
<keyword evidence="2 9" id="KW-0716">Sensory transduction</keyword>
<feature type="transmembrane region" description="Helical" evidence="9">
    <location>
        <begin position="128"/>
        <end position="148"/>
    </location>
</feature>
<feature type="transmembrane region" description="Helical" evidence="9">
    <location>
        <begin position="197"/>
        <end position="218"/>
    </location>
</feature>
<evidence type="ECO:0000256" key="4">
    <source>
        <dbReference type="ARBA" id="ARBA00022725"/>
    </source>
</evidence>
<evidence type="ECO:0000256" key="2">
    <source>
        <dbReference type="ARBA" id="ARBA00022606"/>
    </source>
</evidence>
<proteinExistence type="inferred from homology"/>
<comment type="caution">
    <text evidence="9">Lacks conserved residue(s) required for the propagation of feature annotation.</text>
</comment>
<evidence type="ECO:0000256" key="9">
    <source>
        <dbReference type="RuleBase" id="RU351113"/>
    </source>
</evidence>
<reference evidence="10" key="1">
    <citation type="submission" date="2022-01" db="UniProtKB">
        <authorList>
            <consortium name="EnsemblMetazoa"/>
        </authorList>
    </citation>
    <scope>IDENTIFICATION</scope>
</reference>
<keyword evidence="11" id="KW-1185">Reference proteome</keyword>
<keyword evidence="7 9" id="KW-0675">Receptor</keyword>
<dbReference type="AlphaFoldDB" id="A0A8I6R873"/>
<keyword evidence="6 9" id="KW-0472">Membrane</keyword>
<name>A0A8I6R873_CIMLE</name>
<sequence>MSKVTIDVRYFKVIGLWQYLVPESGTNYMVILNLILGILFTIQITIQMWNNILAGYEFSTFTEKFSVNLTCFESAIKMLYYCSQKTSLKFLIKSFNSNFLLCSKHNEEATERVMSKCADFVNRSTKSFMYMIFSTVTVWNALPILKCISGDCGSWQIMPSWYPFDTTYFPVNGLIYIFEFYVMVFCAALLYNVNCLFSALALSIAAQFDLLVTSLSSIPQNAERLAKKESKEEIMSLLLRDCLMDHQNLLRLTKELERMYNPMFLFQMLTSTFTICLVLVQLNEYLGASDQLSIPLACKFIMYLVFGSAELFIYSWGGQIIYDKTSNVHRSLYETGWDQASVKFRKCVLFAMTRSYRPDSLTAGKFYTVDLNSFTQTIKASYSYFTVLRGSDSKKH</sequence>
<organism evidence="10 11">
    <name type="scientific">Cimex lectularius</name>
    <name type="common">Bed bug</name>
    <name type="synonym">Acanthia lectularia</name>
    <dbReference type="NCBI Taxonomy" id="79782"/>
    <lineage>
        <taxon>Eukaryota</taxon>
        <taxon>Metazoa</taxon>
        <taxon>Ecdysozoa</taxon>
        <taxon>Arthropoda</taxon>
        <taxon>Hexapoda</taxon>
        <taxon>Insecta</taxon>
        <taxon>Pterygota</taxon>
        <taxon>Neoptera</taxon>
        <taxon>Paraneoptera</taxon>
        <taxon>Hemiptera</taxon>
        <taxon>Heteroptera</taxon>
        <taxon>Panheteroptera</taxon>
        <taxon>Cimicomorpha</taxon>
        <taxon>Cimicidae</taxon>
        <taxon>Cimex</taxon>
    </lineage>
</organism>
<keyword evidence="5 9" id="KW-1133">Transmembrane helix</keyword>
<dbReference type="PANTHER" id="PTHR21137">
    <property type="entry name" value="ODORANT RECEPTOR"/>
    <property type="match status" value="1"/>
</dbReference>
<dbReference type="KEGG" id="clec:106661708"/>
<feature type="transmembrane region" description="Helical" evidence="9">
    <location>
        <begin position="28"/>
        <end position="49"/>
    </location>
</feature>
<evidence type="ECO:0000256" key="7">
    <source>
        <dbReference type="ARBA" id="ARBA00023170"/>
    </source>
</evidence>
<dbReference type="InterPro" id="IPR004117">
    <property type="entry name" value="7tm6_olfct_rcpt"/>
</dbReference>
<keyword evidence="8 9" id="KW-0807">Transducer</keyword>
<dbReference type="GO" id="GO:0004984">
    <property type="term" value="F:olfactory receptor activity"/>
    <property type="evidence" value="ECO:0007669"/>
    <property type="project" value="InterPro"/>
</dbReference>
<keyword evidence="3 9" id="KW-0812">Transmembrane</keyword>
<dbReference type="GO" id="GO:0005886">
    <property type="term" value="C:plasma membrane"/>
    <property type="evidence" value="ECO:0007669"/>
    <property type="project" value="UniProtKB-SubCell"/>
</dbReference>
<accession>A0A8I6R873</accession>
<dbReference type="RefSeq" id="XP_014240741.2">
    <property type="nucleotide sequence ID" value="XM_014385255.2"/>
</dbReference>
<dbReference type="Proteomes" id="UP000494040">
    <property type="component" value="Unassembled WGS sequence"/>
</dbReference>
<evidence type="ECO:0000313" key="10">
    <source>
        <dbReference type="EnsemblMetazoa" id="XP_014240741.2"/>
    </source>
</evidence>
<evidence type="ECO:0000256" key="1">
    <source>
        <dbReference type="ARBA" id="ARBA00004141"/>
    </source>
</evidence>
<dbReference type="PANTHER" id="PTHR21137:SF42">
    <property type="entry name" value="ODORANT RECEPTOR 83A"/>
    <property type="match status" value="1"/>
</dbReference>
<dbReference type="EnsemblMetazoa" id="XM_014385255.2">
    <property type="protein sequence ID" value="XP_014240741.2"/>
    <property type="gene ID" value="LOC106661708"/>
</dbReference>
<evidence type="ECO:0000256" key="5">
    <source>
        <dbReference type="ARBA" id="ARBA00022989"/>
    </source>
</evidence>
<feature type="transmembrane region" description="Helical" evidence="9">
    <location>
        <begin position="259"/>
        <end position="280"/>
    </location>
</feature>